<dbReference type="InterPro" id="IPR055975">
    <property type="entry name" value="DUF7553"/>
</dbReference>
<evidence type="ECO:0000313" key="4">
    <source>
        <dbReference type="Proteomes" id="UP000199289"/>
    </source>
</evidence>
<evidence type="ECO:0000256" key="1">
    <source>
        <dbReference type="SAM" id="MobiDB-lite"/>
    </source>
</evidence>
<accession>A0A1H1GLN9</accession>
<reference evidence="3" key="2">
    <citation type="submission" date="2016-10" db="EMBL/GenBank/DDBJ databases">
        <authorList>
            <person name="de Groot N.N."/>
        </authorList>
    </citation>
    <scope>NUCLEOTIDE SEQUENCE [LARGE SCALE GENOMIC DNA]</scope>
    <source>
        <strain evidence="3">CGMCC 1.12397</strain>
    </source>
</reference>
<dbReference type="RefSeq" id="WP_092539219.1">
    <property type="nucleotide sequence ID" value="NZ_FNKQ01000006.1"/>
</dbReference>
<reference evidence="2 5" key="3">
    <citation type="submission" date="2018-07" db="EMBL/GenBank/DDBJ databases">
        <title>Genome sequence of extremly halophilic archaeon Halopelagius longus strain BC12-B1.</title>
        <authorList>
            <person name="Zhang X."/>
        </authorList>
    </citation>
    <scope>NUCLEOTIDE SEQUENCE [LARGE SCALE GENOMIC DNA]</scope>
    <source>
        <strain evidence="2 5">BC12-B1</strain>
    </source>
</reference>
<dbReference type="EMBL" id="QQST01000004">
    <property type="protein sequence ID" value="RDI69680.1"/>
    <property type="molecule type" value="Genomic_DNA"/>
</dbReference>
<name>A0A1H1GLN9_9EURY</name>
<protein>
    <submittedName>
        <fullName evidence="3">Uncharacterized protein</fullName>
    </submittedName>
</protein>
<reference evidence="4" key="1">
    <citation type="submission" date="2016-10" db="EMBL/GenBank/DDBJ databases">
        <authorList>
            <person name="Varghese N."/>
            <person name="Submissions S."/>
        </authorList>
    </citation>
    <scope>NUCLEOTIDE SEQUENCE [LARGE SCALE GENOMIC DNA]</scope>
    <source>
        <strain evidence="4">CGMCC 1.12397</strain>
    </source>
</reference>
<feature type="region of interest" description="Disordered" evidence="1">
    <location>
        <begin position="1"/>
        <end position="25"/>
    </location>
</feature>
<evidence type="ECO:0000313" key="2">
    <source>
        <dbReference type="EMBL" id="RDI69680.1"/>
    </source>
</evidence>
<feature type="compositionally biased region" description="Basic and acidic residues" evidence="1">
    <location>
        <begin position="1"/>
        <end position="23"/>
    </location>
</feature>
<keyword evidence="5" id="KW-1185">Reference proteome</keyword>
<dbReference type="EMBL" id="FNKQ01000006">
    <property type="protein sequence ID" value="SDR13786.1"/>
    <property type="molecule type" value="Genomic_DNA"/>
</dbReference>
<dbReference type="Proteomes" id="UP000255421">
    <property type="component" value="Unassembled WGS sequence"/>
</dbReference>
<evidence type="ECO:0000313" key="5">
    <source>
        <dbReference type="Proteomes" id="UP000255421"/>
    </source>
</evidence>
<dbReference type="Proteomes" id="UP000199289">
    <property type="component" value="Unassembled WGS sequence"/>
</dbReference>
<proteinExistence type="predicted"/>
<sequence length="93" mass="10721">MTDEIARAREEMERAGDEAESNVREPLMSLSEGLMEVVGGDKTQDTRPHDDRLREVEHRLDELEEEAEGSPRERIRRAKALIADYRQDAPTEE</sequence>
<dbReference type="AlphaFoldDB" id="A0A1H1GLN9"/>
<gene>
    <name evidence="2" type="ORF">DWB78_18085</name>
    <name evidence="3" type="ORF">SAMN05216278_3737</name>
</gene>
<organism evidence="3 4">
    <name type="scientific">Halopelagius longus</name>
    <dbReference type="NCBI Taxonomy" id="1236180"/>
    <lineage>
        <taxon>Archaea</taxon>
        <taxon>Methanobacteriati</taxon>
        <taxon>Methanobacteriota</taxon>
        <taxon>Stenosarchaea group</taxon>
        <taxon>Halobacteria</taxon>
        <taxon>Halobacteriales</taxon>
        <taxon>Haloferacaceae</taxon>
    </lineage>
</organism>
<dbReference type="Pfam" id="PF24430">
    <property type="entry name" value="DUF7553"/>
    <property type="match status" value="1"/>
</dbReference>
<evidence type="ECO:0000313" key="3">
    <source>
        <dbReference type="EMBL" id="SDR13786.1"/>
    </source>
</evidence>